<dbReference type="EMBL" id="CP001076">
    <property type="protein sequence ID" value="ACE93995.1"/>
    <property type="molecule type" value="Genomic_DNA"/>
</dbReference>
<evidence type="ECO:0000256" key="8">
    <source>
        <dbReference type="PIRSR" id="PIRSR602403-1"/>
    </source>
</evidence>
<evidence type="ECO:0000256" key="7">
    <source>
        <dbReference type="ARBA" id="ARBA00023033"/>
    </source>
</evidence>
<dbReference type="Pfam" id="PF00067">
    <property type="entry name" value="p450"/>
    <property type="match status" value="1"/>
</dbReference>
<keyword evidence="11" id="KW-0614">Plasmid</keyword>
<organism evidence="11 12">
    <name type="scientific">Rhizobium etli (strain CIAT 652)</name>
    <dbReference type="NCBI Taxonomy" id="491916"/>
    <lineage>
        <taxon>Bacteria</taxon>
        <taxon>Pseudomonadati</taxon>
        <taxon>Pseudomonadota</taxon>
        <taxon>Alphaproteobacteria</taxon>
        <taxon>Hyphomicrobiales</taxon>
        <taxon>Rhizobiaceae</taxon>
        <taxon>Rhizobium/Agrobacterium group</taxon>
        <taxon>Rhizobium</taxon>
    </lineage>
</organism>
<evidence type="ECO:0000256" key="2">
    <source>
        <dbReference type="ARBA" id="ARBA00010617"/>
    </source>
</evidence>
<keyword evidence="7 9" id="KW-0503">Monooxygenase</keyword>
<evidence type="ECO:0000313" key="12">
    <source>
        <dbReference type="Proteomes" id="UP000008817"/>
    </source>
</evidence>
<feature type="binding site" description="axial binding residue" evidence="8">
    <location>
        <position position="392"/>
    </location>
    <ligand>
        <name>heme</name>
        <dbReference type="ChEBI" id="CHEBI:30413"/>
    </ligand>
    <ligandPart>
        <name>Fe</name>
        <dbReference type="ChEBI" id="CHEBI:18248"/>
    </ligandPart>
</feature>
<dbReference type="Gene3D" id="1.10.630.10">
    <property type="entry name" value="Cytochrome P450"/>
    <property type="match status" value="1"/>
</dbReference>
<dbReference type="GO" id="GO:0005506">
    <property type="term" value="F:iron ion binding"/>
    <property type="evidence" value="ECO:0007669"/>
    <property type="project" value="InterPro"/>
</dbReference>
<evidence type="ECO:0000256" key="5">
    <source>
        <dbReference type="ARBA" id="ARBA00023002"/>
    </source>
</evidence>
<comment type="similarity">
    <text evidence="2 9">Belongs to the cytochrome P450 family.</text>
</comment>
<evidence type="ECO:0000256" key="3">
    <source>
        <dbReference type="ARBA" id="ARBA00022617"/>
    </source>
</evidence>
<evidence type="ECO:0000256" key="10">
    <source>
        <dbReference type="SAM" id="MobiDB-lite"/>
    </source>
</evidence>
<feature type="region of interest" description="Disordered" evidence="10">
    <location>
        <begin position="635"/>
        <end position="665"/>
    </location>
</feature>
<protein>
    <submittedName>
        <fullName evidence="11">Cytochrome P450 monooxygenase protein</fullName>
    </submittedName>
</protein>
<dbReference type="SUPFAM" id="SSF48264">
    <property type="entry name" value="Cytochrome P450"/>
    <property type="match status" value="1"/>
</dbReference>
<dbReference type="GO" id="GO:0016705">
    <property type="term" value="F:oxidoreductase activity, acting on paired donors, with incorporation or reduction of molecular oxygen"/>
    <property type="evidence" value="ECO:0007669"/>
    <property type="project" value="InterPro"/>
</dbReference>
<geneLocation type="plasmid" evidence="11 12">
    <name>pB</name>
</geneLocation>
<evidence type="ECO:0000256" key="1">
    <source>
        <dbReference type="ARBA" id="ARBA00001971"/>
    </source>
</evidence>
<keyword evidence="6 8" id="KW-0408">Iron</keyword>
<reference evidence="11 12" key="1">
    <citation type="submission" date="2008-04" db="EMBL/GenBank/DDBJ databases">
        <title>Genome diversity and DNA divergence of Rhizobium etli.</title>
        <authorList>
            <person name="Gonzalez V."/>
            <person name="Acosta J.L."/>
            <person name="Santamaria R.I."/>
            <person name="Bustos P."/>
            <person name="Hernandez-Gonzalez I.L."/>
            <person name="Fernandez J.L."/>
            <person name="Diaz R."/>
            <person name="Flores M."/>
            <person name="Mora J."/>
            <person name="Palacios R."/>
            <person name="Davila G."/>
        </authorList>
    </citation>
    <scope>NUCLEOTIDE SEQUENCE [LARGE SCALE GENOMIC DNA]</scope>
    <source>
        <strain evidence="12">CIAT 652</strain>
        <plasmid evidence="12">Plasmid pB</plasmid>
    </source>
</reference>
<dbReference type="GO" id="GO:0004497">
    <property type="term" value="F:monooxygenase activity"/>
    <property type="evidence" value="ECO:0007669"/>
    <property type="project" value="UniProtKB-KW"/>
</dbReference>
<gene>
    <name evidence="11" type="primary">cpxP2</name>
    <name evidence="11" type="ordered locus">RHECIAT_PB0000288</name>
</gene>
<evidence type="ECO:0000256" key="6">
    <source>
        <dbReference type="ARBA" id="ARBA00023004"/>
    </source>
</evidence>
<dbReference type="PANTHER" id="PTHR24286:SF24">
    <property type="entry name" value="LANOSTEROL 14-ALPHA DEMETHYLASE"/>
    <property type="match status" value="1"/>
</dbReference>
<dbReference type="InterPro" id="IPR001128">
    <property type="entry name" value="Cyt_P450"/>
</dbReference>
<name>B3Q2T9_RHIE6</name>
<keyword evidence="3 8" id="KW-0349">Heme</keyword>
<dbReference type="KEGG" id="rec:RHECIAT_PB0000288"/>
<dbReference type="PRINTS" id="PR00465">
    <property type="entry name" value="EP450IV"/>
</dbReference>
<dbReference type="InterPro" id="IPR017972">
    <property type="entry name" value="Cyt_P450_CS"/>
</dbReference>
<evidence type="ECO:0000313" key="11">
    <source>
        <dbReference type="EMBL" id="ACE93995.1"/>
    </source>
</evidence>
<evidence type="ECO:0000256" key="9">
    <source>
        <dbReference type="RuleBase" id="RU000461"/>
    </source>
</evidence>
<accession>B3Q2T9</accession>
<sequence>MDMLLNPLNRWRRLRDDIPVMPGAFPLVGHLPAIVCDLPRLLRRAERTLGSHFWLDFGPAGHLMTCLDPDALALLRHKEVSSALIEEMAPDILGGTLVTLDGSAHRQARDGIKAAFLPRGLTEAGIGELFEPIIRAQVKAWRDRGEVAILPDTRNLMLKLTFSLMGIPAQDLSEWHRKYRQLLQLMVAPPIDLPGMPLRRGRAARDWIDAQSRQFIRDARARAARTGLINDMVSAFDCSDGALSDDVLVANIRLLLLAGHETSASTIAWMVIELAQHPELWDALVEEAQRVGAVPTGHEDLAQCPVAEALFRETLRMHPASSLVPRRAMQELQLGQRRIPSGTHLCIPLLHFSTSPLLHEAPDQFRLGRWLQRTEPIRPVDMLQFGAGPHVCMGYHLVWLELVQFSIALALTMQEAGGAAAIDERRRKRPALLPDRTSVHDSPHRILMSWDPLPRVKRQRRRRWAALLHSARARGATPAAPRRLAARRGILCQVEGDEQHAEGFHAKRRPNWRFPVRRIGRAGVRRIAGARVHRHWRAMRRRGGCRALLCTAHWIAIAPVSALYCRWSRMTRQRMTRRWASPRQACGGEESNRRADHEAACSAPVSAGPMARGRGSHHLAAPACGAVGAGRAAGQKGICSSTRRAHWRRSARRRRRTAAIGRRHR</sequence>
<feature type="compositionally biased region" description="Basic residues" evidence="10">
    <location>
        <begin position="643"/>
        <end position="665"/>
    </location>
</feature>
<dbReference type="HOGENOM" id="CLU_412702_0_0_5"/>
<comment type="cofactor">
    <cofactor evidence="1 8">
        <name>heme</name>
        <dbReference type="ChEBI" id="CHEBI:30413"/>
    </cofactor>
</comment>
<proteinExistence type="inferred from homology"/>
<dbReference type="Proteomes" id="UP000008817">
    <property type="component" value="Plasmid pB"/>
</dbReference>
<keyword evidence="5 9" id="KW-0560">Oxidoreductase</keyword>
<dbReference type="GO" id="GO:0016125">
    <property type="term" value="P:sterol metabolic process"/>
    <property type="evidence" value="ECO:0007669"/>
    <property type="project" value="TreeGrafter"/>
</dbReference>
<keyword evidence="4 8" id="KW-0479">Metal-binding</keyword>
<dbReference type="InterPro" id="IPR036396">
    <property type="entry name" value="Cyt_P450_sf"/>
</dbReference>
<evidence type="ECO:0000256" key="4">
    <source>
        <dbReference type="ARBA" id="ARBA00022723"/>
    </source>
</evidence>
<dbReference type="PANTHER" id="PTHR24286">
    <property type="entry name" value="CYTOCHROME P450 26"/>
    <property type="match status" value="1"/>
</dbReference>
<dbReference type="PRINTS" id="PR00385">
    <property type="entry name" value="P450"/>
</dbReference>
<dbReference type="PROSITE" id="PS00086">
    <property type="entry name" value="CYTOCHROME_P450"/>
    <property type="match status" value="1"/>
</dbReference>
<dbReference type="GO" id="GO:0020037">
    <property type="term" value="F:heme binding"/>
    <property type="evidence" value="ECO:0007669"/>
    <property type="project" value="InterPro"/>
</dbReference>
<dbReference type="AlphaFoldDB" id="B3Q2T9"/>
<dbReference type="InterPro" id="IPR002403">
    <property type="entry name" value="Cyt_P450_E_grp-IV"/>
</dbReference>